<evidence type="ECO:0000313" key="2">
    <source>
        <dbReference type="Proteomes" id="UP001497516"/>
    </source>
</evidence>
<dbReference type="EMBL" id="OZ034820">
    <property type="protein sequence ID" value="CAL1401870.1"/>
    <property type="molecule type" value="Genomic_DNA"/>
</dbReference>
<protein>
    <submittedName>
        <fullName evidence="1">Uncharacterized protein</fullName>
    </submittedName>
</protein>
<keyword evidence="2" id="KW-1185">Reference proteome</keyword>
<reference evidence="1 2" key="1">
    <citation type="submission" date="2024-04" db="EMBL/GenBank/DDBJ databases">
        <authorList>
            <person name="Fracassetti M."/>
        </authorList>
    </citation>
    <scope>NUCLEOTIDE SEQUENCE [LARGE SCALE GENOMIC DNA]</scope>
</reference>
<dbReference type="AlphaFoldDB" id="A0AAV2FWW1"/>
<accession>A0AAV2FWW1</accession>
<gene>
    <name evidence="1" type="ORF">LTRI10_LOCUS41908</name>
</gene>
<organism evidence="1 2">
    <name type="scientific">Linum trigynum</name>
    <dbReference type="NCBI Taxonomy" id="586398"/>
    <lineage>
        <taxon>Eukaryota</taxon>
        <taxon>Viridiplantae</taxon>
        <taxon>Streptophyta</taxon>
        <taxon>Embryophyta</taxon>
        <taxon>Tracheophyta</taxon>
        <taxon>Spermatophyta</taxon>
        <taxon>Magnoliopsida</taxon>
        <taxon>eudicotyledons</taxon>
        <taxon>Gunneridae</taxon>
        <taxon>Pentapetalae</taxon>
        <taxon>rosids</taxon>
        <taxon>fabids</taxon>
        <taxon>Malpighiales</taxon>
        <taxon>Linaceae</taxon>
        <taxon>Linum</taxon>
    </lineage>
</organism>
<name>A0AAV2FWW1_9ROSI</name>
<sequence length="92" mass="9924">MLSAARLVYRATAIGKAKTLSLAPQSASAGKIRSSLPPPPNDPTIVRTSTVQLVGGQPRTVAILAAGALQIRYQIFHSLRYIYFSSSLVDYY</sequence>
<proteinExistence type="predicted"/>
<dbReference type="Proteomes" id="UP001497516">
    <property type="component" value="Chromosome 7"/>
</dbReference>
<evidence type="ECO:0000313" key="1">
    <source>
        <dbReference type="EMBL" id="CAL1401870.1"/>
    </source>
</evidence>